<dbReference type="NCBIfam" id="TIGR04131">
    <property type="entry name" value="Bac_Flav_CTERM"/>
    <property type="match status" value="1"/>
</dbReference>
<reference evidence="4" key="1">
    <citation type="journal article" date="2019" name="Int. J. Syst. Evol. Microbiol.">
        <title>The Global Catalogue of Microorganisms (GCM) 10K type strain sequencing project: providing services to taxonomists for standard genome sequencing and annotation.</title>
        <authorList>
            <consortium name="The Broad Institute Genomics Platform"/>
            <consortium name="The Broad Institute Genome Sequencing Center for Infectious Disease"/>
            <person name="Wu L."/>
            <person name="Ma J."/>
        </authorList>
    </citation>
    <scope>NUCLEOTIDE SEQUENCE [LARGE SCALE GENOMIC DNA]</scope>
    <source>
        <strain evidence="4">CCM 8681</strain>
    </source>
</reference>
<dbReference type="CDD" id="cd01951">
    <property type="entry name" value="lectin_L-type"/>
    <property type="match status" value="1"/>
</dbReference>
<dbReference type="InterPro" id="IPR014755">
    <property type="entry name" value="Cu-Rt/internalin_Ig-like"/>
</dbReference>
<protein>
    <recommendedName>
        <fullName evidence="5">Gliding motility-associated C-terminal domain-containing protein</fullName>
    </recommendedName>
</protein>
<evidence type="ECO:0000313" key="3">
    <source>
        <dbReference type="EMBL" id="GGI56489.1"/>
    </source>
</evidence>
<evidence type="ECO:0000313" key="4">
    <source>
        <dbReference type="Proteomes" id="UP000624701"/>
    </source>
</evidence>
<dbReference type="PANTHER" id="PTHR12223">
    <property type="entry name" value="VESICULAR MANNOSE-BINDING LECTIN"/>
    <property type="match status" value="1"/>
</dbReference>
<sequence>MKKIKYLILVILTISFSIGYAQLNAAVVGNAIDQGGNCYIITQDLLNQAGGVWYDNAIDFDNDFTINYQNNFGSKDGTGADGMALVFKRDPTPQLGNAGGGMGYQGISESLIIEFDTYQNNIPSEGLLDDPFFDHIAIMRNGNPFHNSADNLAGPVQASNGSINIEDGLTHEIKIEWIASTTTLNVYFDCVLRLSINQNVKNTIFSGDDTVFFGFVGSTGGLSNLHQVCFNSISFVDNLQLQDETICENDDVQVDATIPSGVTYSWSPTNGVSNPNIANPLFSPNSTTTYTVTIGDVCGDTTVDDFILTVLPVETPTFNVVSQICEGGSLTSLPTTSLEGITGTWSPALNNTQTTTYTFTPDDSCSNSITTDIVVIPLTVPTFNAVTPICQGETLATLPTTSNNGIIGTWSPALNNMATTVYTFMPDTGQGCVDTATLQIDVIAPITPSFDTVTPICEGDTLAALPTISNDGITGTWSPALDNMTTTTYTFTPNVGECAIPTTLDIIVNAPILPIFNAVDSICEGDTLAPLPTTSTNGITGTWSPALDNTTTTTYTFTPNAGECAITTTLDIVVDIPILPIFDAINPVCEGETLAPLPTTSNNGIAGTWSPSLNNTATTTYTFTPNAGECASNTDLTITVIPNSIPEFDVVNPICPGEVLQDLPLVSNNGITGAWSPALDNQNTTEYTFTPDSGQGCVASSSLVIEVLQPTIPSFSLPDFICQGDTDLILPNVSNEGITGNWSEPINNQTTTIYVFTPDPNQCASMVEKEIEVLPVNELELSVELISEPFSDNQIVVATATGGDGMYEYQLDNGIWTTQNTFSNIRGCDEHVIRARQINNCSIDAIEIFRVLDYPKFFTPNGDGFNDLWNIECLSNQVAARIYIFDRFGKLLKTISPRGMGWNGTYNGALMPTSDYWFRVDYLGNDGSLRTFTSHFTLKR</sequence>
<dbReference type="InterPro" id="IPR026341">
    <property type="entry name" value="T9SS_type_B"/>
</dbReference>
<keyword evidence="1 2" id="KW-0732">Signal</keyword>
<dbReference type="InterPro" id="IPR051136">
    <property type="entry name" value="Intracellular_Lectin-GPT"/>
</dbReference>
<accession>A0ABQ2BVM8</accession>
<keyword evidence="4" id="KW-1185">Reference proteome</keyword>
<dbReference type="PANTHER" id="PTHR12223:SF19">
    <property type="entry name" value="LEGUME LECTIN DOMAIN-CONTAINING PROTEIN"/>
    <property type="match status" value="1"/>
</dbReference>
<evidence type="ECO:0000256" key="1">
    <source>
        <dbReference type="ARBA" id="ARBA00022729"/>
    </source>
</evidence>
<dbReference type="Pfam" id="PF13585">
    <property type="entry name" value="CHU_C"/>
    <property type="match status" value="1"/>
</dbReference>
<dbReference type="Proteomes" id="UP000624701">
    <property type="component" value="Unassembled WGS sequence"/>
</dbReference>
<name>A0ABQ2BVM8_9FLAO</name>
<gene>
    <name evidence="3" type="ORF">GCM10011444_07980</name>
</gene>
<dbReference type="InterPro" id="IPR056573">
    <property type="entry name" value="Lectin_L-type_dom"/>
</dbReference>
<comment type="caution">
    <text evidence="3">The sequence shown here is derived from an EMBL/GenBank/DDBJ whole genome shotgun (WGS) entry which is preliminary data.</text>
</comment>
<dbReference type="RefSeq" id="WP_188373403.1">
    <property type="nucleotide sequence ID" value="NZ_BMDQ01000001.1"/>
</dbReference>
<dbReference type="SUPFAM" id="SSF49899">
    <property type="entry name" value="Concanavalin A-like lectins/glucanases"/>
    <property type="match status" value="1"/>
</dbReference>
<feature type="signal peptide" evidence="2">
    <location>
        <begin position="1"/>
        <end position="21"/>
    </location>
</feature>
<dbReference type="InterPro" id="IPR013320">
    <property type="entry name" value="ConA-like_dom_sf"/>
</dbReference>
<dbReference type="EMBL" id="BMDQ01000001">
    <property type="protein sequence ID" value="GGI56489.1"/>
    <property type="molecule type" value="Genomic_DNA"/>
</dbReference>
<dbReference type="Pfam" id="PF18483">
    <property type="entry name" value="Lectin_L-type_dom"/>
    <property type="match status" value="1"/>
</dbReference>
<feature type="chain" id="PRO_5046536235" description="Gliding motility-associated C-terminal domain-containing protein" evidence="2">
    <location>
        <begin position="22"/>
        <end position="940"/>
    </location>
</feature>
<organism evidence="3 4">
    <name type="scientific">Winogradskyella haliclonae</name>
    <dbReference type="NCBI Taxonomy" id="2048558"/>
    <lineage>
        <taxon>Bacteria</taxon>
        <taxon>Pseudomonadati</taxon>
        <taxon>Bacteroidota</taxon>
        <taxon>Flavobacteriia</taxon>
        <taxon>Flavobacteriales</taxon>
        <taxon>Flavobacteriaceae</taxon>
        <taxon>Winogradskyella</taxon>
    </lineage>
</organism>
<dbReference type="Gene3D" id="2.60.120.200">
    <property type="match status" value="1"/>
</dbReference>
<proteinExistence type="predicted"/>
<evidence type="ECO:0000256" key="2">
    <source>
        <dbReference type="SAM" id="SignalP"/>
    </source>
</evidence>
<dbReference type="Gene3D" id="2.60.40.1220">
    <property type="match status" value="5"/>
</dbReference>
<evidence type="ECO:0008006" key="5">
    <source>
        <dbReference type="Google" id="ProtNLM"/>
    </source>
</evidence>